<dbReference type="Proteomes" id="UP000254640">
    <property type="component" value="Unassembled WGS sequence"/>
</dbReference>
<dbReference type="EMBL" id="UGSO01000001">
    <property type="protein sequence ID" value="SUB16048.1"/>
    <property type="molecule type" value="Genomic_DNA"/>
</dbReference>
<gene>
    <name evidence="1" type="ORF">NCTC9381_01947</name>
</gene>
<evidence type="ECO:0000313" key="2">
    <source>
        <dbReference type="Proteomes" id="UP000254640"/>
    </source>
</evidence>
<dbReference type="InterPro" id="IPR036409">
    <property type="entry name" value="Aldolase_II/adducin_N_sf"/>
</dbReference>
<dbReference type="SUPFAM" id="SSF53639">
    <property type="entry name" value="AraD/HMP-PK domain-like"/>
    <property type="match status" value="1"/>
</dbReference>
<dbReference type="Gene3D" id="3.40.225.10">
    <property type="entry name" value="Class II aldolase/adducin N-terminal domain"/>
    <property type="match status" value="1"/>
</dbReference>
<organism evidence="1 2">
    <name type="scientific">Enterobacter agglomerans</name>
    <name type="common">Erwinia herbicola</name>
    <name type="synonym">Pantoea agglomerans</name>
    <dbReference type="NCBI Taxonomy" id="549"/>
    <lineage>
        <taxon>Bacteria</taxon>
        <taxon>Pseudomonadati</taxon>
        <taxon>Pseudomonadota</taxon>
        <taxon>Gammaproteobacteria</taxon>
        <taxon>Enterobacterales</taxon>
        <taxon>Erwiniaceae</taxon>
        <taxon>Pantoea</taxon>
        <taxon>Pantoea agglomerans group</taxon>
    </lineage>
</organism>
<name>A0A379AEP3_ENTAG</name>
<evidence type="ECO:0000313" key="1">
    <source>
        <dbReference type="EMBL" id="SUB16048.1"/>
    </source>
</evidence>
<dbReference type="AlphaFoldDB" id="A0A379AEP3"/>
<protein>
    <submittedName>
        <fullName evidence="1">Putative aldolase</fullName>
    </submittedName>
</protein>
<reference evidence="1 2" key="1">
    <citation type="submission" date="2018-06" db="EMBL/GenBank/DDBJ databases">
        <authorList>
            <consortium name="Pathogen Informatics"/>
            <person name="Doyle S."/>
        </authorList>
    </citation>
    <scope>NUCLEOTIDE SEQUENCE [LARGE SCALE GENOMIC DNA]</scope>
    <source>
        <strain evidence="1 2">NCTC9381</strain>
    </source>
</reference>
<sequence>MSESFSLTEQQARDEMVRLGASFFQRGYATGSAGNLSMLLEDGNLLATPHRLMPG</sequence>
<accession>A0A379AEP3</accession>
<keyword evidence="2" id="KW-1185">Reference proteome</keyword>
<proteinExistence type="predicted"/>